<comment type="subcellular location">
    <subcellularLocation>
        <location evidence="1">Nucleus</location>
    </subcellularLocation>
</comment>
<keyword evidence="7" id="KW-1185">Reference proteome</keyword>
<sequence>MQQDDITWTILKNNFCSYKIKAPDKSDYCKNEYNVTGQCNRSSCPLSNSNYATVREEEGLLFLYIKTIERAAFPSRLWEKIKLPKNYEAALDVIDKELIYWPRFNIRKCKQRYTVLTKVLMRTRKQILRGRQKKLIPIRRKVEKREKGREVKALRAARIENNISNELVERSKQGIYGELYSFNQPETSKEKEDEEMESDFEDAELDEEERQYLAAEEFEESDEDIEDIAEESDEEESDEEEEEEELVKLQKRTKKSITQETNVPGRLKQKNYDVKEGEMLAQDLNPSWFCMASITCCCQDYTTSMSPSMLFKLFDDKPLPKVPSNTSQHVFWSCR</sequence>
<protein>
    <submittedName>
        <fullName evidence="6">MAK16</fullName>
    </submittedName>
</protein>
<name>A0ABY6K086_9ARAC</name>
<evidence type="ECO:0000256" key="1">
    <source>
        <dbReference type="ARBA" id="ARBA00004123"/>
    </source>
</evidence>
<dbReference type="Pfam" id="PF04874">
    <property type="entry name" value="Mak16"/>
    <property type="match status" value="1"/>
</dbReference>
<dbReference type="Proteomes" id="UP001235939">
    <property type="component" value="Chromosome 02"/>
</dbReference>
<evidence type="ECO:0000256" key="3">
    <source>
        <dbReference type="ARBA" id="ARBA00023242"/>
    </source>
</evidence>
<reference evidence="6 7" key="1">
    <citation type="submission" date="2022-01" db="EMBL/GenBank/DDBJ databases">
        <title>A chromosomal length assembly of Cordylochernes scorpioides.</title>
        <authorList>
            <person name="Zeh D."/>
            <person name="Zeh J."/>
        </authorList>
    </citation>
    <scope>NUCLEOTIDE SEQUENCE [LARGE SCALE GENOMIC DNA]</scope>
    <source>
        <strain evidence="6">IN4F17</strain>
        <tissue evidence="6">Whole Body</tissue>
    </source>
</reference>
<accession>A0ABY6K086</accession>
<proteinExistence type="inferred from homology"/>
<feature type="region of interest" description="Disordered" evidence="4">
    <location>
        <begin position="180"/>
        <end position="253"/>
    </location>
</feature>
<feature type="compositionally biased region" description="Acidic residues" evidence="4">
    <location>
        <begin position="216"/>
        <end position="245"/>
    </location>
</feature>
<gene>
    <name evidence="6" type="ORF">LAZ67_2000072</name>
</gene>
<dbReference type="Pfam" id="PF01778">
    <property type="entry name" value="Ribosomal_L28e"/>
    <property type="match status" value="1"/>
</dbReference>
<evidence type="ECO:0000256" key="2">
    <source>
        <dbReference type="ARBA" id="ARBA00005514"/>
    </source>
</evidence>
<dbReference type="InterPro" id="IPR006958">
    <property type="entry name" value="Mak16"/>
</dbReference>
<feature type="compositionally biased region" description="Acidic residues" evidence="4">
    <location>
        <begin position="192"/>
        <end position="209"/>
    </location>
</feature>
<evidence type="ECO:0000259" key="5">
    <source>
        <dbReference type="Pfam" id="PF01778"/>
    </source>
</evidence>
<organism evidence="6 7">
    <name type="scientific">Cordylochernes scorpioides</name>
    <dbReference type="NCBI Taxonomy" id="51811"/>
    <lineage>
        <taxon>Eukaryota</taxon>
        <taxon>Metazoa</taxon>
        <taxon>Ecdysozoa</taxon>
        <taxon>Arthropoda</taxon>
        <taxon>Chelicerata</taxon>
        <taxon>Arachnida</taxon>
        <taxon>Pseudoscorpiones</taxon>
        <taxon>Cheliferoidea</taxon>
        <taxon>Chernetidae</taxon>
        <taxon>Cordylochernes</taxon>
    </lineage>
</organism>
<feature type="domain" description="Ribosomal eL28/Mak16" evidence="5">
    <location>
        <begin position="7"/>
        <end position="118"/>
    </location>
</feature>
<keyword evidence="3" id="KW-0539">Nucleus</keyword>
<evidence type="ECO:0000256" key="4">
    <source>
        <dbReference type="SAM" id="MobiDB-lite"/>
    </source>
</evidence>
<dbReference type="EMBL" id="CP092864">
    <property type="protein sequence ID" value="UYV62306.1"/>
    <property type="molecule type" value="Genomic_DNA"/>
</dbReference>
<evidence type="ECO:0000313" key="6">
    <source>
        <dbReference type="EMBL" id="UYV62306.1"/>
    </source>
</evidence>
<dbReference type="InterPro" id="IPR029004">
    <property type="entry name" value="Ribosomal_eL28/Mak16"/>
</dbReference>
<evidence type="ECO:0000313" key="7">
    <source>
        <dbReference type="Proteomes" id="UP001235939"/>
    </source>
</evidence>
<dbReference type="PANTHER" id="PTHR23405:SF4">
    <property type="entry name" value="PROTEIN MAK16 HOMOLOG"/>
    <property type="match status" value="1"/>
</dbReference>
<dbReference type="PANTHER" id="PTHR23405">
    <property type="entry name" value="MAINTENANCE OF KILLER 16 MAK16 PROTEIN-RELATED"/>
    <property type="match status" value="1"/>
</dbReference>
<dbReference type="Gene3D" id="3.30.390.110">
    <property type="match status" value="1"/>
</dbReference>
<comment type="similarity">
    <text evidence="2">Belongs to the MAK16 family.</text>
</comment>